<organism evidence="1 2">
    <name type="scientific">Hymenobacter cyanobacteriorum</name>
    <dbReference type="NCBI Taxonomy" id="2926463"/>
    <lineage>
        <taxon>Bacteria</taxon>
        <taxon>Pseudomonadati</taxon>
        <taxon>Bacteroidota</taxon>
        <taxon>Cytophagia</taxon>
        <taxon>Cytophagales</taxon>
        <taxon>Hymenobacteraceae</taxon>
        <taxon>Hymenobacter</taxon>
    </lineage>
</organism>
<gene>
    <name evidence="1" type="ORF">MON38_21970</name>
</gene>
<sequence length="102" mass="10544">MNPDDPRFLLRVAAAWPLPGLGLLALPEGPTPYLAACGLHTALAVVVRLPDGTCQPGFATVEEVSRPDDDVPTRGLLLDVAGLRELPRGTTIGLAGPGPMPA</sequence>
<keyword evidence="2" id="KW-1185">Reference proteome</keyword>
<dbReference type="EMBL" id="JALBGC010000007">
    <property type="protein sequence ID" value="MCI1190101.1"/>
    <property type="molecule type" value="Genomic_DNA"/>
</dbReference>
<protein>
    <submittedName>
        <fullName evidence="1">Uncharacterized protein</fullName>
    </submittedName>
</protein>
<accession>A0A9X2AHA6</accession>
<proteinExistence type="predicted"/>
<dbReference type="AlphaFoldDB" id="A0A9X2AHA6"/>
<reference evidence="1" key="1">
    <citation type="submission" date="2022-03" db="EMBL/GenBank/DDBJ databases">
        <title>Bacterial whole genome sequence for Hymenobacter sp. DH14.</title>
        <authorList>
            <person name="Le V."/>
        </authorList>
    </citation>
    <scope>NUCLEOTIDE SEQUENCE</scope>
    <source>
        <strain evidence="1">DH14</strain>
    </source>
</reference>
<evidence type="ECO:0000313" key="1">
    <source>
        <dbReference type="EMBL" id="MCI1190101.1"/>
    </source>
</evidence>
<dbReference type="Proteomes" id="UP001139193">
    <property type="component" value="Unassembled WGS sequence"/>
</dbReference>
<name>A0A9X2AHA6_9BACT</name>
<dbReference type="RefSeq" id="WP_241938307.1">
    <property type="nucleotide sequence ID" value="NZ_JALBGC010000007.1"/>
</dbReference>
<comment type="caution">
    <text evidence="1">The sequence shown here is derived from an EMBL/GenBank/DDBJ whole genome shotgun (WGS) entry which is preliminary data.</text>
</comment>
<evidence type="ECO:0000313" key="2">
    <source>
        <dbReference type="Proteomes" id="UP001139193"/>
    </source>
</evidence>